<organism evidence="3 4">
    <name type="scientific">Phoenix dactylifera</name>
    <name type="common">Date palm</name>
    <dbReference type="NCBI Taxonomy" id="42345"/>
    <lineage>
        <taxon>Eukaryota</taxon>
        <taxon>Viridiplantae</taxon>
        <taxon>Streptophyta</taxon>
        <taxon>Embryophyta</taxon>
        <taxon>Tracheophyta</taxon>
        <taxon>Spermatophyta</taxon>
        <taxon>Magnoliopsida</taxon>
        <taxon>Liliopsida</taxon>
        <taxon>Arecaceae</taxon>
        <taxon>Coryphoideae</taxon>
        <taxon>Phoeniceae</taxon>
        <taxon>Phoenix</taxon>
    </lineage>
</organism>
<evidence type="ECO:0000259" key="2">
    <source>
        <dbReference type="Pfam" id="PF12999"/>
    </source>
</evidence>
<dbReference type="Pfam" id="PF12999">
    <property type="entry name" value="PRKCSH-like"/>
    <property type="match status" value="1"/>
</dbReference>
<reference evidence="4" key="2">
    <citation type="submission" date="2025-08" db="UniProtKB">
        <authorList>
            <consortium name="RefSeq"/>
        </authorList>
    </citation>
    <scope>IDENTIFICATION</scope>
    <source>
        <tissue evidence="4">Young leaves</tissue>
    </source>
</reference>
<feature type="domain" description="Glucosidase II beta subunit N-terminal" evidence="2">
    <location>
        <begin position="18"/>
        <end position="143"/>
    </location>
</feature>
<keyword evidence="3" id="KW-1185">Reference proteome</keyword>
<name>A0A8B9AMD0_PHODC</name>
<accession>A0A8B9AMD0</accession>
<dbReference type="InterPro" id="IPR028146">
    <property type="entry name" value="PRKCSH_N"/>
</dbReference>
<feature type="signal peptide" evidence="1">
    <location>
        <begin position="1"/>
        <end position="23"/>
    </location>
</feature>
<keyword evidence="1" id="KW-0732">Signal</keyword>
<evidence type="ECO:0000256" key="1">
    <source>
        <dbReference type="SAM" id="SignalP"/>
    </source>
</evidence>
<dbReference type="PANTHER" id="PTHR12630:SF17">
    <property type="entry name" value="EXPRESSED PROTEIN"/>
    <property type="match status" value="1"/>
</dbReference>
<gene>
    <name evidence="4" type="primary">LOC103713219</name>
</gene>
<protein>
    <submittedName>
        <fullName evidence="4">Glucosidase 2 subunit beta</fullName>
    </submittedName>
</protein>
<dbReference type="GO" id="GO:0006491">
    <property type="term" value="P:N-glycan processing"/>
    <property type="evidence" value="ECO:0007669"/>
    <property type="project" value="TreeGrafter"/>
</dbReference>
<feature type="chain" id="PRO_5034442390" evidence="1">
    <location>
        <begin position="24"/>
        <end position="166"/>
    </location>
</feature>
<dbReference type="RefSeq" id="XP_038987530.1">
    <property type="nucleotide sequence ID" value="XM_039131602.1"/>
</dbReference>
<reference evidence="3" key="1">
    <citation type="journal article" date="2019" name="Nat. Commun.">
        <title>Genome-wide association mapping of date palm fruit traits.</title>
        <authorList>
            <person name="Hazzouri K.M."/>
            <person name="Gros-Balthazard M."/>
            <person name="Flowers J.M."/>
            <person name="Copetti D."/>
            <person name="Lemansour A."/>
            <person name="Lebrun M."/>
            <person name="Masmoudi K."/>
            <person name="Ferrand S."/>
            <person name="Dhar M.I."/>
            <person name="Fresquez Z.A."/>
            <person name="Rosas U."/>
            <person name="Zhang J."/>
            <person name="Talag J."/>
            <person name="Lee S."/>
            <person name="Kudrna D."/>
            <person name="Powell R.F."/>
            <person name="Leitch I.J."/>
            <person name="Krueger R.R."/>
            <person name="Wing R.A."/>
            <person name="Amiri K.M.A."/>
            <person name="Purugganan M.D."/>
        </authorList>
    </citation>
    <scope>NUCLEOTIDE SEQUENCE [LARGE SCALE GENOMIC DNA]</scope>
    <source>
        <strain evidence="3">cv. Khalas</strain>
    </source>
</reference>
<proteinExistence type="predicted"/>
<dbReference type="Proteomes" id="UP000228380">
    <property type="component" value="Chromosome 11"/>
</dbReference>
<sequence length="166" mass="18106">MGTRSLLSLVPACLLLVSSLVASSPLLGVSPQDELYFAVAGAVIACKDGSRTFSKDRLNDGYCDCPDGTDEPGTPACPQSKFYCRNVGDSSHFLFSSRVNDHICDCCDGSDEYDTGLNCPNTCLKDQNVSENRIVNHDAEAMKINNGSRQERKYRVDLEDLVQKKA</sequence>
<dbReference type="AlphaFoldDB" id="A0A8B9AMD0"/>
<dbReference type="KEGG" id="pda:103713219"/>
<dbReference type="GO" id="GO:0017177">
    <property type="term" value="C:glucosidase II complex"/>
    <property type="evidence" value="ECO:0007669"/>
    <property type="project" value="TreeGrafter"/>
</dbReference>
<dbReference type="InterPro" id="IPR039794">
    <property type="entry name" value="Gtb1-like"/>
</dbReference>
<evidence type="ECO:0000313" key="3">
    <source>
        <dbReference type="Proteomes" id="UP000228380"/>
    </source>
</evidence>
<dbReference type="PANTHER" id="PTHR12630">
    <property type="entry name" value="N-LINKED OLIGOSACCHARIDE PROCESSING"/>
    <property type="match status" value="1"/>
</dbReference>
<dbReference type="GeneID" id="103713219"/>
<evidence type="ECO:0000313" key="4">
    <source>
        <dbReference type="RefSeq" id="XP_038987530.1"/>
    </source>
</evidence>